<name>A0ABX5X597_9GAMM</name>
<dbReference type="SUPFAM" id="SSF52833">
    <property type="entry name" value="Thioredoxin-like"/>
    <property type="match status" value="1"/>
</dbReference>
<gene>
    <name evidence="1" type="primary">trbB</name>
    <name evidence="1" type="ORF">FM037_03215</name>
</gene>
<dbReference type="InterPro" id="IPR039555">
    <property type="entry name" value="TraF/TrbB"/>
</dbReference>
<dbReference type="Proteomes" id="UP000315947">
    <property type="component" value="Chromosome"/>
</dbReference>
<keyword evidence="2" id="KW-1185">Reference proteome</keyword>
<dbReference type="EMBL" id="CP041614">
    <property type="protein sequence ID" value="QDO86515.1"/>
    <property type="molecule type" value="Genomic_DNA"/>
</dbReference>
<proteinExistence type="predicted"/>
<reference evidence="1 2" key="1">
    <citation type="submission" date="2019-07" db="EMBL/GenBank/DDBJ databases">
        <title>Shewanella sp. YLB-06 whole genomic sequence.</title>
        <authorList>
            <person name="Yu L."/>
        </authorList>
    </citation>
    <scope>NUCLEOTIDE SEQUENCE [LARGE SCALE GENOMIC DNA]</scope>
    <source>
        <strain evidence="1 2">YLB-06</strain>
    </source>
</reference>
<sequence>MVWLLLPLSRPALADHTQPFPSTGALSSAANPHDYALVFFFRSDCPYCHSFAPKLQQLAAQTGTYTYAFSLDNQGIPGFEVPIPITPDIASTFFEHPRDVTVPASFLINVNTRKFVRLTVGDVSQAQLQHSYLNSLNDPIVIASMQ</sequence>
<accession>A0ABX5X597</accession>
<dbReference type="Gene3D" id="3.40.30.10">
    <property type="entry name" value="Glutaredoxin"/>
    <property type="match status" value="1"/>
</dbReference>
<dbReference type="InterPro" id="IPR014109">
    <property type="entry name" value="Thiol-disulphide_isomerase_rbB"/>
</dbReference>
<dbReference type="NCBIfam" id="TIGR02738">
    <property type="entry name" value="TrbB"/>
    <property type="match status" value="1"/>
</dbReference>
<dbReference type="InterPro" id="IPR036249">
    <property type="entry name" value="Thioredoxin-like_sf"/>
</dbReference>
<evidence type="ECO:0000313" key="1">
    <source>
        <dbReference type="EMBL" id="QDO86515.1"/>
    </source>
</evidence>
<protein>
    <submittedName>
        <fullName evidence="1">Type-F conjugative transfer system pilin assembly thiol-disulfide isomerase TrbB</fullName>
    </submittedName>
</protein>
<dbReference type="Pfam" id="PF13728">
    <property type="entry name" value="TraF"/>
    <property type="match status" value="1"/>
</dbReference>
<organism evidence="1 2">
    <name type="scientific">Shewanella psychropiezotolerans</name>
    <dbReference type="NCBI Taxonomy" id="2593655"/>
    <lineage>
        <taxon>Bacteria</taxon>
        <taxon>Pseudomonadati</taxon>
        <taxon>Pseudomonadota</taxon>
        <taxon>Gammaproteobacteria</taxon>
        <taxon>Alteromonadales</taxon>
        <taxon>Shewanellaceae</taxon>
        <taxon>Shewanella</taxon>
    </lineage>
</organism>
<keyword evidence="1" id="KW-0413">Isomerase</keyword>
<evidence type="ECO:0000313" key="2">
    <source>
        <dbReference type="Proteomes" id="UP000315947"/>
    </source>
</evidence>
<dbReference type="CDD" id="cd02947">
    <property type="entry name" value="TRX_family"/>
    <property type="match status" value="1"/>
</dbReference>
<dbReference type="GO" id="GO:0016853">
    <property type="term" value="F:isomerase activity"/>
    <property type="evidence" value="ECO:0007669"/>
    <property type="project" value="UniProtKB-KW"/>
</dbReference>